<evidence type="ECO:0000259" key="1">
    <source>
        <dbReference type="Pfam" id="PF25355"/>
    </source>
</evidence>
<organism evidence="2 3">
    <name type="scientific">Microbacterium terrae</name>
    <dbReference type="NCBI Taxonomy" id="69369"/>
    <lineage>
        <taxon>Bacteria</taxon>
        <taxon>Bacillati</taxon>
        <taxon>Actinomycetota</taxon>
        <taxon>Actinomycetes</taxon>
        <taxon>Micrococcales</taxon>
        <taxon>Microbacteriaceae</taxon>
        <taxon>Microbacterium</taxon>
    </lineage>
</organism>
<feature type="domain" description="DUF7882" evidence="1">
    <location>
        <begin position="1"/>
        <end position="95"/>
    </location>
</feature>
<comment type="caution">
    <text evidence="2">The sequence shown here is derived from an EMBL/GenBank/DDBJ whole genome shotgun (WGS) entry which is preliminary data.</text>
</comment>
<dbReference type="Pfam" id="PF25355">
    <property type="entry name" value="DUF7882"/>
    <property type="match status" value="1"/>
</dbReference>
<dbReference type="OrthoDB" id="5123855at2"/>
<gene>
    <name evidence="2" type="ORF">RS81_01165</name>
</gene>
<evidence type="ECO:0000313" key="2">
    <source>
        <dbReference type="EMBL" id="KJL42663.1"/>
    </source>
</evidence>
<dbReference type="InterPro" id="IPR057204">
    <property type="entry name" value="DUF7882"/>
</dbReference>
<evidence type="ECO:0000313" key="3">
    <source>
        <dbReference type="Proteomes" id="UP000033956"/>
    </source>
</evidence>
<dbReference type="Proteomes" id="UP000033956">
    <property type="component" value="Unassembled WGS sequence"/>
</dbReference>
<accession>A0A0M2HEM2</accession>
<proteinExistence type="predicted"/>
<dbReference type="AlphaFoldDB" id="A0A0M2HEM2"/>
<dbReference type="STRING" id="92835.RS81_01165"/>
<protein>
    <recommendedName>
        <fullName evidence="1">DUF7882 domain-containing protein</fullName>
    </recommendedName>
</protein>
<name>A0A0M2HEM2_9MICO</name>
<keyword evidence="3" id="KW-1185">Reference proteome</keyword>
<dbReference type="EMBL" id="JYIZ01000041">
    <property type="protein sequence ID" value="KJL42663.1"/>
    <property type="molecule type" value="Genomic_DNA"/>
</dbReference>
<dbReference type="RefSeq" id="WP_045275116.1">
    <property type="nucleotide sequence ID" value="NZ_BAAAUP010000003.1"/>
</dbReference>
<dbReference type="PATRIC" id="fig|92835.4.peg.1184"/>
<reference evidence="2 3" key="1">
    <citation type="submission" date="2015-02" db="EMBL/GenBank/DDBJ databases">
        <title>Draft genome sequences of ten Microbacterium spp. with emphasis on heavy metal contaminated environments.</title>
        <authorList>
            <person name="Corretto E."/>
        </authorList>
    </citation>
    <scope>NUCLEOTIDE SEQUENCE [LARGE SCALE GENOMIC DNA]</scope>
    <source>
        <strain evidence="2 3">DSM 12510</strain>
    </source>
</reference>
<sequence length="105" mass="11694">MGRLIFRGGVRVDFEDRTLTHLYNVILAKLRRGESLHFTWKDDISAGDGRTTIWIHPGTSFVCKFSGPPVEVNPLWLDELMTSAHSVSGLTITPEPPHPTPAGRD</sequence>